<evidence type="ECO:0000313" key="2">
    <source>
        <dbReference type="Proteomes" id="UP001183809"/>
    </source>
</evidence>
<proteinExistence type="predicted"/>
<name>A0ABU2TRX8_9ACTN</name>
<dbReference type="EMBL" id="JAVREY010000010">
    <property type="protein sequence ID" value="MDT0463716.1"/>
    <property type="molecule type" value="Genomic_DNA"/>
</dbReference>
<organism evidence="1 2">
    <name type="scientific">Streptomyces gibsoniae</name>
    <dbReference type="NCBI Taxonomy" id="3075529"/>
    <lineage>
        <taxon>Bacteria</taxon>
        <taxon>Bacillati</taxon>
        <taxon>Actinomycetota</taxon>
        <taxon>Actinomycetes</taxon>
        <taxon>Kitasatosporales</taxon>
        <taxon>Streptomycetaceae</taxon>
        <taxon>Streptomyces</taxon>
    </lineage>
</organism>
<evidence type="ECO:0000313" key="1">
    <source>
        <dbReference type="EMBL" id="MDT0463716.1"/>
    </source>
</evidence>
<reference evidence="2" key="1">
    <citation type="submission" date="2023-07" db="EMBL/GenBank/DDBJ databases">
        <title>30 novel species of actinomycetes from the DSMZ collection.</title>
        <authorList>
            <person name="Nouioui I."/>
        </authorList>
    </citation>
    <scope>NUCLEOTIDE SEQUENCE [LARGE SCALE GENOMIC DNA]</scope>
    <source>
        <strain evidence="2">DSM 41699</strain>
    </source>
</reference>
<dbReference type="Proteomes" id="UP001183809">
    <property type="component" value="Unassembled WGS sequence"/>
</dbReference>
<gene>
    <name evidence="1" type="ORF">RM764_11920</name>
</gene>
<accession>A0ABU2TRX8</accession>
<keyword evidence="2" id="KW-1185">Reference proteome</keyword>
<protein>
    <submittedName>
        <fullName evidence="1">Uncharacterized protein</fullName>
    </submittedName>
</protein>
<comment type="caution">
    <text evidence="1">The sequence shown here is derived from an EMBL/GenBank/DDBJ whole genome shotgun (WGS) entry which is preliminary data.</text>
</comment>
<dbReference type="RefSeq" id="WP_311694660.1">
    <property type="nucleotide sequence ID" value="NZ_JAVREY010000010.1"/>
</dbReference>
<sequence>MRDRPVDARVLVNEVEGHLLLQAAVMEGRAAAERFTGSLVWLTATEREELQERFTHEYLALARRSWQHTARRGTELRALAVAAALLAVVAG</sequence>